<gene>
    <name evidence="1" type="ORF">M9H77_31944</name>
</gene>
<sequence length="232" mass="25384">MATRVIQAPLSSLTHIASFAKKVQIIIQRCMVSIDGTLGCTPSQHDIQQTFPMHLPRRCPQEPVPDRGARGVKNGTRRLPGGMARGSRTPVPPDMGIGGHVDPERRGERGEGSRGRGCGDLGSSIMFGFDTTYPVPSRWIGHIIRTSLSGFRVFFISVTSLFGCRVLFISGTTSSKHWEFFISGTSSFGHASSSDTDEHDDERTDEVTPAQQLGFGYRVGKKTTKFTPSDWP</sequence>
<evidence type="ECO:0000313" key="1">
    <source>
        <dbReference type="EMBL" id="KAI5654757.1"/>
    </source>
</evidence>
<reference evidence="2" key="1">
    <citation type="journal article" date="2023" name="Nat. Plants">
        <title>Single-cell RNA sequencing provides a high-resolution roadmap for understanding the multicellular compartmentation of specialized metabolism.</title>
        <authorList>
            <person name="Sun S."/>
            <person name="Shen X."/>
            <person name="Li Y."/>
            <person name="Li Y."/>
            <person name="Wang S."/>
            <person name="Li R."/>
            <person name="Zhang H."/>
            <person name="Shen G."/>
            <person name="Guo B."/>
            <person name="Wei J."/>
            <person name="Xu J."/>
            <person name="St-Pierre B."/>
            <person name="Chen S."/>
            <person name="Sun C."/>
        </authorList>
    </citation>
    <scope>NUCLEOTIDE SEQUENCE [LARGE SCALE GENOMIC DNA]</scope>
</reference>
<accession>A0ACC0A2S9</accession>
<name>A0ACC0A2S9_CATRO</name>
<evidence type="ECO:0000313" key="2">
    <source>
        <dbReference type="Proteomes" id="UP001060085"/>
    </source>
</evidence>
<protein>
    <submittedName>
        <fullName evidence="1">Uncharacterized protein</fullName>
    </submittedName>
</protein>
<proteinExistence type="predicted"/>
<comment type="caution">
    <text evidence="1">The sequence shown here is derived from an EMBL/GenBank/DDBJ whole genome shotgun (WGS) entry which is preliminary data.</text>
</comment>
<keyword evidence="2" id="KW-1185">Reference proteome</keyword>
<dbReference type="EMBL" id="CM044707">
    <property type="protein sequence ID" value="KAI5654757.1"/>
    <property type="molecule type" value="Genomic_DNA"/>
</dbReference>
<dbReference type="Proteomes" id="UP001060085">
    <property type="component" value="Linkage Group LG07"/>
</dbReference>
<organism evidence="1 2">
    <name type="scientific">Catharanthus roseus</name>
    <name type="common">Madagascar periwinkle</name>
    <name type="synonym">Vinca rosea</name>
    <dbReference type="NCBI Taxonomy" id="4058"/>
    <lineage>
        <taxon>Eukaryota</taxon>
        <taxon>Viridiplantae</taxon>
        <taxon>Streptophyta</taxon>
        <taxon>Embryophyta</taxon>
        <taxon>Tracheophyta</taxon>
        <taxon>Spermatophyta</taxon>
        <taxon>Magnoliopsida</taxon>
        <taxon>eudicotyledons</taxon>
        <taxon>Gunneridae</taxon>
        <taxon>Pentapetalae</taxon>
        <taxon>asterids</taxon>
        <taxon>lamiids</taxon>
        <taxon>Gentianales</taxon>
        <taxon>Apocynaceae</taxon>
        <taxon>Rauvolfioideae</taxon>
        <taxon>Vinceae</taxon>
        <taxon>Catharanthinae</taxon>
        <taxon>Catharanthus</taxon>
    </lineage>
</organism>